<gene>
    <name evidence="1" type="ORF">S01H1_22828</name>
</gene>
<comment type="caution">
    <text evidence="1">The sequence shown here is derived from an EMBL/GenBank/DDBJ whole genome shotgun (WGS) entry which is preliminary data.</text>
</comment>
<dbReference type="GO" id="GO:0016020">
    <property type="term" value="C:membrane"/>
    <property type="evidence" value="ECO:0007669"/>
    <property type="project" value="TreeGrafter"/>
</dbReference>
<dbReference type="AlphaFoldDB" id="X0TYL2"/>
<evidence type="ECO:0008006" key="2">
    <source>
        <dbReference type="Google" id="ProtNLM"/>
    </source>
</evidence>
<dbReference type="Pfam" id="PF22352">
    <property type="entry name" value="K319L-like_PKD"/>
    <property type="match status" value="2"/>
</dbReference>
<reference evidence="1" key="1">
    <citation type="journal article" date="2014" name="Front. Microbiol.">
        <title>High frequency of phylogenetically diverse reductive dehalogenase-homologous genes in deep subseafloor sedimentary metagenomes.</title>
        <authorList>
            <person name="Kawai M."/>
            <person name="Futagami T."/>
            <person name="Toyoda A."/>
            <person name="Takaki Y."/>
            <person name="Nishi S."/>
            <person name="Hori S."/>
            <person name="Arai W."/>
            <person name="Tsubouchi T."/>
            <person name="Morono Y."/>
            <person name="Uchiyama I."/>
            <person name="Ito T."/>
            <person name="Fujiyama A."/>
            <person name="Inagaki F."/>
            <person name="Takami H."/>
        </authorList>
    </citation>
    <scope>NUCLEOTIDE SEQUENCE</scope>
    <source>
        <strain evidence="1">Expedition CK06-06</strain>
    </source>
</reference>
<name>X0TYL2_9ZZZZ</name>
<feature type="non-terminal residue" evidence="1">
    <location>
        <position position="182"/>
    </location>
</feature>
<evidence type="ECO:0000313" key="1">
    <source>
        <dbReference type="EMBL" id="GAF92226.1"/>
    </source>
</evidence>
<dbReference type="Gene3D" id="2.60.40.10">
    <property type="entry name" value="Immunoglobulins"/>
    <property type="match status" value="2"/>
</dbReference>
<proteinExistence type="predicted"/>
<dbReference type="GO" id="GO:0001764">
    <property type="term" value="P:neuron migration"/>
    <property type="evidence" value="ECO:0007669"/>
    <property type="project" value="TreeGrafter"/>
</dbReference>
<protein>
    <recommendedName>
        <fullName evidence="2">PKD/Chitinase domain-containing protein</fullName>
    </recommendedName>
</protein>
<organism evidence="1">
    <name type="scientific">marine sediment metagenome</name>
    <dbReference type="NCBI Taxonomy" id="412755"/>
    <lineage>
        <taxon>unclassified sequences</taxon>
        <taxon>metagenomes</taxon>
        <taxon>ecological metagenomes</taxon>
    </lineage>
</organism>
<dbReference type="InterPro" id="IPR035986">
    <property type="entry name" value="PKD_dom_sf"/>
</dbReference>
<dbReference type="PANTHER" id="PTHR46182">
    <property type="entry name" value="FI19480P1"/>
    <property type="match status" value="1"/>
</dbReference>
<dbReference type="GO" id="GO:0031410">
    <property type="term" value="C:cytoplasmic vesicle"/>
    <property type="evidence" value="ECO:0007669"/>
    <property type="project" value="TreeGrafter"/>
</dbReference>
<sequence length="182" mass="19153">ESDEVVIIVSNLPPVADAGPDQSTSSIPQVINLDGSGSYDRSGDAVTYHWSQTAGPAVVLSDANAVAPTFVPSELSVYVFELIVNDGELDSEPDIVGIVVGNHAPVANVGLSQYTAGDPVVLDGSGSFDRDVFGEISYQWQQISGPSVDISDENTVMPSISGFTQTNEIQRCEFELTVSDGD</sequence>
<dbReference type="InterPro" id="IPR013783">
    <property type="entry name" value="Ig-like_fold"/>
</dbReference>
<accession>X0TYL2</accession>
<dbReference type="InterPro" id="IPR029865">
    <property type="entry name" value="KIAA0319-like"/>
</dbReference>
<dbReference type="PANTHER" id="PTHR46182:SF2">
    <property type="entry name" value="FI19480P1"/>
    <property type="match status" value="1"/>
</dbReference>
<dbReference type="EMBL" id="BARS01012985">
    <property type="protein sequence ID" value="GAF92226.1"/>
    <property type="molecule type" value="Genomic_DNA"/>
</dbReference>
<feature type="non-terminal residue" evidence="1">
    <location>
        <position position="1"/>
    </location>
</feature>
<dbReference type="SUPFAM" id="SSF49299">
    <property type="entry name" value="PKD domain"/>
    <property type="match status" value="1"/>
</dbReference>